<organism evidence="1 2">
    <name type="scientific">Actinomycetospora straminea</name>
    <dbReference type="NCBI Taxonomy" id="663607"/>
    <lineage>
        <taxon>Bacteria</taxon>
        <taxon>Bacillati</taxon>
        <taxon>Actinomycetota</taxon>
        <taxon>Actinomycetes</taxon>
        <taxon>Pseudonocardiales</taxon>
        <taxon>Pseudonocardiaceae</taxon>
        <taxon>Actinomycetospora</taxon>
    </lineage>
</organism>
<proteinExistence type="predicted"/>
<evidence type="ECO:0000313" key="1">
    <source>
        <dbReference type="EMBL" id="GAA4879350.1"/>
    </source>
</evidence>
<dbReference type="Proteomes" id="UP001500457">
    <property type="component" value="Unassembled WGS sequence"/>
</dbReference>
<evidence type="ECO:0008006" key="3">
    <source>
        <dbReference type="Google" id="ProtNLM"/>
    </source>
</evidence>
<reference evidence="2" key="1">
    <citation type="journal article" date="2019" name="Int. J. Syst. Evol. Microbiol.">
        <title>The Global Catalogue of Microorganisms (GCM) 10K type strain sequencing project: providing services to taxonomists for standard genome sequencing and annotation.</title>
        <authorList>
            <consortium name="The Broad Institute Genomics Platform"/>
            <consortium name="The Broad Institute Genome Sequencing Center for Infectious Disease"/>
            <person name="Wu L."/>
            <person name="Ma J."/>
        </authorList>
    </citation>
    <scope>NUCLEOTIDE SEQUENCE [LARGE SCALE GENOMIC DNA]</scope>
    <source>
        <strain evidence="2">JCM 17983</strain>
    </source>
</reference>
<name>A0ABP9EKP7_9PSEU</name>
<dbReference type="Gene3D" id="3.40.50.150">
    <property type="entry name" value="Vaccinia Virus protein VP39"/>
    <property type="match status" value="1"/>
</dbReference>
<comment type="caution">
    <text evidence="1">The sequence shown here is derived from an EMBL/GenBank/DDBJ whole genome shotgun (WGS) entry which is preliminary data.</text>
</comment>
<protein>
    <recommendedName>
        <fullName evidence="3">Methyltransferase family protein</fullName>
    </recommendedName>
</protein>
<accession>A0ABP9EKP7</accession>
<keyword evidence="2" id="KW-1185">Reference proteome</keyword>
<dbReference type="EMBL" id="BAABHQ010000008">
    <property type="protein sequence ID" value="GAA4879350.1"/>
    <property type="molecule type" value="Genomic_DNA"/>
</dbReference>
<dbReference type="SUPFAM" id="SSF53335">
    <property type="entry name" value="S-adenosyl-L-methionine-dependent methyltransferases"/>
    <property type="match status" value="1"/>
</dbReference>
<dbReference type="InterPro" id="IPR029063">
    <property type="entry name" value="SAM-dependent_MTases_sf"/>
</dbReference>
<evidence type="ECO:0000313" key="2">
    <source>
        <dbReference type="Proteomes" id="UP001500457"/>
    </source>
</evidence>
<sequence length="269" mass="30613">MSCPSRYRRRRLRGYGPEACQTGLMVGVGTVQIEAARVAARTKKMLREDGVRATGRFFALQAWEHATLPILRRRRAGDTFPFDGRELEYEYSLYGQTWRNERTIEIAIARYFLADAPGRMLEVGNVLSHYGMRGHDVLDRYERGLPGVLNEDVLAYDPDSRYDTIVSISTLEHVRCDEVEKDPRGSMKALTNLRRSLAPGGRMLVTVPIDWHPGLDEDIAAGRFTLGRDVFYRRDSRYDWSRTDRNGALEARYGTPHEAANALLVTTTP</sequence>
<gene>
    <name evidence="1" type="ORF">GCM10023203_32470</name>
</gene>